<evidence type="ECO:0000313" key="1">
    <source>
        <dbReference type="EMBL" id="CAB0002713.1"/>
    </source>
</evidence>
<evidence type="ECO:0000313" key="2">
    <source>
        <dbReference type="Proteomes" id="UP000479000"/>
    </source>
</evidence>
<sequence>MVIVPSKPESTRKLWFNVARQQYTSARRLETFHVAPFDQHLVREDGEELMELENTLPSLNIFPNSIIILKKNSTMYMYLPYIAAPFPILVAQGRKLCWRGTFLSDPFSQSSSVKSLLVSDVVRTKLTILEAIWRSGIIRTHCSSPIK</sequence>
<dbReference type="Proteomes" id="UP000479000">
    <property type="component" value="Unassembled WGS sequence"/>
</dbReference>
<proteinExistence type="predicted"/>
<feature type="non-terminal residue" evidence="1">
    <location>
        <position position="147"/>
    </location>
</feature>
<gene>
    <name evidence="1" type="ORF">NTEN_LOCUS8500</name>
</gene>
<name>A0A6H5GI42_9HEMI</name>
<dbReference type="AlphaFoldDB" id="A0A6H5GI42"/>
<protein>
    <submittedName>
        <fullName evidence="1">Uncharacterized protein</fullName>
    </submittedName>
</protein>
<dbReference type="OrthoDB" id="289038at2759"/>
<keyword evidence="2" id="KW-1185">Reference proteome</keyword>
<accession>A0A6H5GI42</accession>
<organism evidence="1 2">
    <name type="scientific">Nesidiocoris tenuis</name>
    <dbReference type="NCBI Taxonomy" id="355587"/>
    <lineage>
        <taxon>Eukaryota</taxon>
        <taxon>Metazoa</taxon>
        <taxon>Ecdysozoa</taxon>
        <taxon>Arthropoda</taxon>
        <taxon>Hexapoda</taxon>
        <taxon>Insecta</taxon>
        <taxon>Pterygota</taxon>
        <taxon>Neoptera</taxon>
        <taxon>Paraneoptera</taxon>
        <taxon>Hemiptera</taxon>
        <taxon>Heteroptera</taxon>
        <taxon>Panheteroptera</taxon>
        <taxon>Cimicomorpha</taxon>
        <taxon>Miridae</taxon>
        <taxon>Dicyphina</taxon>
        <taxon>Nesidiocoris</taxon>
    </lineage>
</organism>
<reference evidence="1 2" key="1">
    <citation type="submission" date="2020-02" db="EMBL/GenBank/DDBJ databases">
        <authorList>
            <person name="Ferguson B K."/>
        </authorList>
    </citation>
    <scope>NUCLEOTIDE SEQUENCE [LARGE SCALE GENOMIC DNA]</scope>
</reference>
<dbReference type="EMBL" id="CADCXU010012837">
    <property type="protein sequence ID" value="CAB0002713.1"/>
    <property type="molecule type" value="Genomic_DNA"/>
</dbReference>